<evidence type="ECO:0000256" key="3">
    <source>
        <dbReference type="ARBA" id="ARBA00022692"/>
    </source>
</evidence>
<evidence type="ECO:0000256" key="1">
    <source>
        <dbReference type="ARBA" id="ARBA00004651"/>
    </source>
</evidence>
<feature type="transmembrane region" description="Helical" evidence="6">
    <location>
        <begin position="639"/>
        <end position="658"/>
    </location>
</feature>
<keyword evidence="10" id="KW-1185">Reference proteome</keyword>
<dbReference type="Gene3D" id="3.40.50.410">
    <property type="entry name" value="von Willebrand factor, type A domain"/>
    <property type="match status" value="1"/>
</dbReference>
<dbReference type="InterPro" id="IPR002035">
    <property type="entry name" value="VWF_A"/>
</dbReference>
<evidence type="ECO:0000313" key="10">
    <source>
        <dbReference type="Proteomes" id="UP000588586"/>
    </source>
</evidence>
<dbReference type="GO" id="GO:0005886">
    <property type="term" value="C:plasma membrane"/>
    <property type="evidence" value="ECO:0007669"/>
    <property type="project" value="UniProtKB-SubCell"/>
</dbReference>
<feature type="domain" description="VWFA" evidence="8">
    <location>
        <begin position="93"/>
        <end position="257"/>
    </location>
</feature>
<dbReference type="SMART" id="SM00327">
    <property type="entry name" value="VWA"/>
    <property type="match status" value="1"/>
</dbReference>
<feature type="transmembrane region" description="Helical" evidence="6">
    <location>
        <begin position="435"/>
        <end position="454"/>
    </location>
</feature>
<comment type="subcellular location">
    <subcellularLocation>
        <location evidence="1">Cell membrane</location>
        <topology evidence="1">Multi-pass membrane protein</topology>
    </subcellularLocation>
</comment>
<organism evidence="9 10">
    <name type="scientific">Knoellia koreensis</name>
    <dbReference type="NCBI Taxonomy" id="2730921"/>
    <lineage>
        <taxon>Bacteria</taxon>
        <taxon>Bacillati</taxon>
        <taxon>Actinomycetota</taxon>
        <taxon>Actinomycetes</taxon>
        <taxon>Micrococcales</taxon>
        <taxon>Intrasporangiaceae</taxon>
        <taxon>Knoellia</taxon>
    </lineage>
</organism>
<keyword evidence="7" id="KW-0732">Signal</keyword>
<dbReference type="Gene3D" id="1.20.81.30">
    <property type="entry name" value="Type II secretion system (T2SS), domain F"/>
    <property type="match status" value="1"/>
</dbReference>
<name>A0A849HJ34_9MICO</name>
<evidence type="ECO:0000256" key="2">
    <source>
        <dbReference type="ARBA" id="ARBA00022475"/>
    </source>
</evidence>
<protein>
    <submittedName>
        <fullName evidence="9">VWA domain-containing protein</fullName>
    </submittedName>
</protein>
<dbReference type="InterPro" id="IPR042094">
    <property type="entry name" value="T2SS_GspF_sf"/>
</dbReference>
<dbReference type="PANTHER" id="PTHR35007:SF1">
    <property type="entry name" value="PILUS ASSEMBLY PROTEIN"/>
    <property type="match status" value="1"/>
</dbReference>
<keyword evidence="5 6" id="KW-0472">Membrane</keyword>
<dbReference type="InterPro" id="IPR018076">
    <property type="entry name" value="T2SS_GspF_dom"/>
</dbReference>
<dbReference type="Pfam" id="PF00482">
    <property type="entry name" value="T2SSF"/>
    <property type="match status" value="1"/>
</dbReference>
<accession>A0A849HJ34</accession>
<dbReference type="SUPFAM" id="SSF53300">
    <property type="entry name" value="vWA-like"/>
    <property type="match status" value="1"/>
</dbReference>
<evidence type="ECO:0000313" key="9">
    <source>
        <dbReference type="EMBL" id="NNM46331.1"/>
    </source>
</evidence>
<keyword evidence="4 6" id="KW-1133">Transmembrane helix</keyword>
<feature type="chain" id="PRO_5032753672" evidence="7">
    <location>
        <begin position="33"/>
        <end position="666"/>
    </location>
</feature>
<feature type="signal peptide" evidence="7">
    <location>
        <begin position="1"/>
        <end position="32"/>
    </location>
</feature>
<dbReference type="RefSeq" id="WP_171243445.1">
    <property type="nucleotide sequence ID" value="NZ_JABEPQ010000002.1"/>
</dbReference>
<evidence type="ECO:0000256" key="5">
    <source>
        <dbReference type="ARBA" id="ARBA00023136"/>
    </source>
</evidence>
<sequence length="666" mass="69386">MAIRMPFGPVRGLLAVVLAASLGVTVSGASSAAGEPVPASVGSMAYAADNLTGVLTVRGGQEVLTVDPGSLRSTVAGKDYPVSTRPVATTKRANMLVVDTSGSMGASGMQTVRASVAAFLADAPKDVAVGLVSFSGTAGIDVAPTTNRAAVQQAVNSLVSKGETSLYDAVALAAASLQGYDDRSVILLSDGGDTASRKADQASATAAVKKYGVRTEAIAFKSAEADASVLKDFAQAGGGSVAAAGNAEAVKAAFEAAAKVLDSQVNFTIRPEPGLSSVLPVTLTGMAGDRPFSVRTTFDFGAPAPKPSSTPAVAAPPVSNPSAPHPPLARLNALSQSNTMVFIAVGAMFLGLMVLALALLAPTLRSRRSKRVDAIERYVNPTTSVPYAGSSGVSAASLSANLVNIGDRVMEGRESTSKTMALIERADLPLRAGEWWVLRIVAVFATTATSMLLLRGGPLTTLFAMLLGVGFGLVLPAFVLRFLAKRRSKKFEAQLPDVLTLVASSLSTGFSLLQALDAVSKDAAEPAAKEFSRALAETRIGADIGESLERLSERTGSSNMRWTVMAIRIQREVGGNLAETLRTTAATLRERESLKRHVRALSAEGRLSAYILIALPIGIFLYTMQTNREYVELLWTRPLGLAMLGMGVVSLVIGVYWMRKVVDVQV</sequence>
<dbReference type="Pfam" id="PF13519">
    <property type="entry name" value="VWA_2"/>
    <property type="match status" value="1"/>
</dbReference>
<keyword evidence="3 6" id="KW-0812">Transmembrane</keyword>
<proteinExistence type="predicted"/>
<feature type="transmembrane region" description="Helical" evidence="6">
    <location>
        <begin position="607"/>
        <end position="624"/>
    </location>
</feature>
<dbReference type="PROSITE" id="PS50234">
    <property type="entry name" value="VWFA"/>
    <property type="match status" value="1"/>
</dbReference>
<feature type="transmembrane region" description="Helical" evidence="6">
    <location>
        <begin position="340"/>
        <end position="361"/>
    </location>
</feature>
<evidence type="ECO:0000259" key="8">
    <source>
        <dbReference type="PROSITE" id="PS50234"/>
    </source>
</evidence>
<reference evidence="9 10" key="1">
    <citation type="submission" date="2020-04" db="EMBL/GenBank/DDBJ databases">
        <title>Knoellia sp. isolate from air conditioner.</title>
        <authorList>
            <person name="Chea S."/>
            <person name="Kim D.-U."/>
        </authorList>
    </citation>
    <scope>NUCLEOTIDE SEQUENCE [LARGE SCALE GENOMIC DNA]</scope>
    <source>
        <strain evidence="9 10">DB2414S</strain>
    </source>
</reference>
<dbReference type="EMBL" id="JABEPQ010000002">
    <property type="protein sequence ID" value="NNM46331.1"/>
    <property type="molecule type" value="Genomic_DNA"/>
</dbReference>
<dbReference type="PANTHER" id="PTHR35007">
    <property type="entry name" value="INTEGRAL MEMBRANE PROTEIN-RELATED"/>
    <property type="match status" value="1"/>
</dbReference>
<comment type="caution">
    <text evidence="9">The sequence shown here is derived from an EMBL/GenBank/DDBJ whole genome shotgun (WGS) entry which is preliminary data.</text>
</comment>
<evidence type="ECO:0000256" key="4">
    <source>
        <dbReference type="ARBA" id="ARBA00022989"/>
    </source>
</evidence>
<feature type="transmembrane region" description="Helical" evidence="6">
    <location>
        <begin position="460"/>
        <end position="484"/>
    </location>
</feature>
<gene>
    <name evidence="9" type="ORF">HJG52_09970</name>
</gene>
<dbReference type="AlphaFoldDB" id="A0A849HJ34"/>
<dbReference type="Proteomes" id="UP000588586">
    <property type="component" value="Unassembled WGS sequence"/>
</dbReference>
<dbReference type="CDD" id="cd00198">
    <property type="entry name" value="vWFA"/>
    <property type="match status" value="1"/>
</dbReference>
<evidence type="ECO:0000256" key="6">
    <source>
        <dbReference type="SAM" id="Phobius"/>
    </source>
</evidence>
<dbReference type="InterPro" id="IPR036465">
    <property type="entry name" value="vWFA_dom_sf"/>
</dbReference>
<evidence type="ECO:0000256" key="7">
    <source>
        <dbReference type="SAM" id="SignalP"/>
    </source>
</evidence>
<keyword evidence="2" id="KW-1003">Cell membrane</keyword>